<dbReference type="EMBL" id="JACIBU010000001">
    <property type="protein sequence ID" value="MBB3675118.1"/>
    <property type="molecule type" value="Genomic_DNA"/>
</dbReference>
<reference evidence="1 2" key="1">
    <citation type="submission" date="2020-08" db="EMBL/GenBank/DDBJ databases">
        <title>Sequencing the genomes of 1000 actinobacteria strains.</title>
        <authorList>
            <person name="Klenk H.-P."/>
        </authorList>
    </citation>
    <scope>NUCLEOTIDE SEQUENCE [LARGE SCALE GENOMIC DNA]</scope>
    <source>
        <strain evidence="1 2">DSM 16678</strain>
    </source>
</reference>
<evidence type="ECO:0000313" key="1">
    <source>
        <dbReference type="EMBL" id="MBB3675118.1"/>
    </source>
</evidence>
<organism evidence="1 2">
    <name type="scientific">Modestobacter versicolor</name>
    <dbReference type="NCBI Taxonomy" id="429133"/>
    <lineage>
        <taxon>Bacteria</taxon>
        <taxon>Bacillati</taxon>
        <taxon>Actinomycetota</taxon>
        <taxon>Actinomycetes</taxon>
        <taxon>Geodermatophilales</taxon>
        <taxon>Geodermatophilaceae</taxon>
        <taxon>Modestobacter</taxon>
    </lineage>
</organism>
<dbReference type="AlphaFoldDB" id="A0A839XVQ0"/>
<dbReference type="RefSeq" id="WP_181428793.1">
    <property type="nucleotide sequence ID" value="NZ_JACIBU010000001.1"/>
</dbReference>
<evidence type="ECO:0000313" key="2">
    <source>
        <dbReference type="Proteomes" id="UP000580718"/>
    </source>
</evidence>
<comment type="caution">
    <text evidence="1">The sequence shown here is derived from an EMBL/GenBank/DDBJ whole genome shotgun (WGS) entry which is preliminary data.</text>
</comment>
<name>A0A839XVQ0_9ACTN</name>
<proteinExistence type="predicted"/>
<accession>A0A839XVQ0</accession>
<gene>
    <name evidence="1" type="ORF">FHX36_000853</name>
</gene>
<protein>
    <submittedName>
        <fullName evidence="1">Uncharacterized protein</fullName>
    </submittedName>
</protein>
<sequence length="47" mass="5282">MTSLHTALRRHRELRAHLRDDRAIERAVAAAPTLESAHEIAALAARR</sequence>
<dbReference type="Proteomes" id="UP000580718">
    <property type="component" value="Unassembled WGS sequence"/>
</dbReference>